<evidence type="ECO:0000313" key="2">
    <source>
        <dbReference type="EMBL" id="ACL10078.1"/>
    </source>
</evidence>
<proteinExistence type="predicted"/>
<gene>
    <name evidence="2" type="ordered locus">DvMF_3142</name>
</gene>
<reference evidence="2" key="1">
    <citation type="submission" date="2008-10" db="EMBL/GenBank/DDBJ databases">
        <title>Complete sequence of Desulfovibrio vulgaris str. 'Miyazaki F'.</title>
        <authorList>
            <person name="Lucas S."/>
            <person name="Copeland A."/>
            <person name="Lapidus A."/>
            <person name="Glavina del Rio T."/>
            <person name="Dalin E."/>
            <person name="Tice H."/>
            <person name="Bruce D."/>
            <person name="Goodwin L."/>
            <person name="Pitluck S."/>
            <person name="Sims D."/>
            <person name="Brettin T."/>
            <person name="Detter J.C."/>
            <person name="Han C."/>
            <person name="Larimer F."/>
            <person name="Land M."/>
            <person name="Hauser L."/>
            <person name="Kyrpides N."/>
            <person name="Mikhailova N."/>
            <person name="Hazen T.C."/>
            <person name="Richardson P."/>
        </authorList>
    </citation>
    <scope>NUCLEOTIDE SEQUENCE</scope>
    <source>
        <strain evidence="2">Miyazaki F</strain>
    </source>
</reference>
<dbReference type="CDD" id="cd04186">
    <property type="entry name" value="GT_2_like_c"/>
    <property type="match status" value="1"/>
</dbReference>
<organism evidence="2">
    <name type="scientific">Nitratidesulfovibrio vulgaris (strain DSM 19637 / Miyazaki F)</name>
    <name type="common">Desulfovibrio vulgaris</name>
    <dbReference type="NCBI Taxonomy" id="883"/>
    <lineage>
        <taxon>Bacteria</taxon>
        <taxon>Pseudomonadati</taxon>
        <taxon>Thermodesulfobacteriota</taxon>
        <taxon>Desulfovibrionia</taxon>
        <taxon>Desulfovibrionales</taxon>
        <taxon>Desulfovibrionaceae</taxon>
        <taxon>Nitratidesulfovibrio</taxon>
    </lineage>
</organism>
<dbReference type="HOGENOM" id="CLU_668560_0_0_7"/>
<accession>B8DND6</accession>
<dbReference type="PANTHER" id="PTHR43179">
    <property type="entry name" value="RHAMNOSYLTRANSFERASE WBBL"/>
    <property type="match status" value="1"/>
</dbReference>
<dbReference type="STRING" id="883.DvMF_3142"/>
<dbReference type="KEGG" id="dvm:DvMF_3142"/>
<name>B8DND6_NITV9</name>
<sequence>MTAKAPLVSVIIPAWNLWDLTRGCLESLHEHTPGGVLEVIVVDNGSTDATASDLEPLGRSLLGDLFRAVRLPENKGFAVASNLGAAQARADRLLFLNNDTLATPCWLPPLLRALDDDARLGAVGPLLLYPDTDRVQHCGIAFTPSLSTEHLYANFPATHPAVAARRPLQAITGAAMLMKRTVFTDCGGFHEGYLNGSEDLELCWRIRERGLKVACVAESRVYHLESRTPGRRDHDAANAARLNRRCSGCFGPDLHKLARRDGFELALTPWLETYLTLPPTREAELLATHADFEPGRCWQALQADPLWQSGYELLAGFLERHDRYLEASGVRLLHCYFFPSLPGYRRLALVAAQAGNPDLAGQAARKIEHVTGLLEDPEPLVRKARGLARWARRAGEREVGALYEGWLTDLGLPLEGDEPDAPNGPDGMDE</sequence>
<dbReference type="InterPro" id="IPR029044">
    <property type="entry name" value="Nucleotide-diphossugar_trans"/>
</dbReference>
<dbReference type="GO" id="GO:0016740">
    <property type="term" value="F:transferase activity"/>
    <property type="evidence" value="ECO:0007669"/>
    <property type="project" value="UniProtKB-KW"/>
</dbReference>
<dbReference type="PANTHER" id="PTHR43179:SF7">
    <property type="entry name" value="RHAMNOSYLTRANSFERASE WBBL"/>
    <property type="match status" value="1"/>
</dbReference>
<dbReference type="AlphaFoldDB" id="B8DND6"/>
<feature type="domain" description="Glycosyltransferase 2-like" evidence="1">
    <location>
        <begin position="9"/>
        <end position="182"/>
    </location>
</feature>
<keyword evidence="2" id="KW-0808">Transferase</keyword>
<dbReference type="SUPFAM" id="SSF53448">
    <property type="entry name" value="Nucleotide-diphospho-sugar transferases"/>
    <property type="match status" value="1"/>
</dbReference>
<evidence type="ECO:0000259" key="1">
    <source>
        <dbReference type="Pfam" id="PF00535"/>
    </source>
</evidence>
<protein>
    <submittedName>
        <fullName evidence="2">Glycosyl transferase family 2</fullName>
    </submittedName>
</protein>
<dbReference type="eggNOG" id="COG1216">
    <property type="taxonomic scope" value="Bacteria"/>
</dbReference>
<dbReference type="Pfam" id="PF00535">
    <property type="entry name" value="Glycos_transf_2"/>
    <property type="match status" value="1"/>
</dbReference>
<dbReference type="Gene3D" id="3.90.550.10">
    <property type="entry name" value="Spore Coat Polysaccharide Biosynthesis Protein SpsA, Chain A"/>
    <property type="match status" value="1"/>
</dbReference>
<dbReference type="CAZy" id="GT2">
    <property type="family name" value="Glycosyltransferase Family 2"/>
</dbReference>
<dbReference type="EMBL" id="CP001197">
    <property type="protein sequence ID" value="ACL10078.1"/>
    <property type="molecule type" value="Genomic_DNA"/>
</dbReference>
<dbReference type="OrthoDB" id="9783791at2"/>
<dbReference type="InterPro" id="IPR001173">
    <property type="entry name" value="Glyco_trans_2-like"/>
</dbReference>